<organism evidence="1 2">
    <name type="scientific">Kibdelosporangium philippinense</name>
    <dbReference type="NCBI Taxonomy" id="211113"/>
    <lineage>
        <taxon>Bacteria</taxon>
        <taxon>Bacillati</taxon>
        <taxon>Actinomycetota</taxon>
        <taxon>Actinomycetes</taxon>
        <taxon>Pseudonocardiales</taxon>
        <taxon>Pseudonocardiaceae</taxon>
        <taxon>Kibdelosporangium</taxon>
    </lineage>
</organism>
<dbReference type="SUPFAM" id="SSF54637">
    <property type="entry name" value="Thioesterase/thiol ester dehydrase-isomerase"/>
    <property type="match status" value="1"/>
</dbReference>
<accession>A0ABS8ZA41</accession>
<sequence>MPEATIERWVEWHDTDAAGHQHHSAIIRWAEEAEGELFRQLGLNDLWGRTPRVRHEVNYLSRLWPGERIRARIAVDNVGRTSMRLTFEVHGERGLAAEGAVVIVHSDPAESAATPWPDEVLSRLSL</sequence>
<reference evidence="1 2" key="1">
    <citation type="submission" date="2021-12" db="EMBL/GenBank/DDBJ databases">
        <title>Genome sequence of Kibdelosporangium philippinense ATCC 49844.</title>
        <authorList>
            <person name="Fedorov E.A."/>
            <person name="Omeragic M."/>
            <person name="Shalygina K.F."/>
            <person name="Maclea K.S."/>
        </authorList>
    </citation>
    <scope>NUCLEOTIDE SEQUENCE [LARGE SCALE GENOMIC DNA]</scope>
    <source>
        <strain evidence="1 2">ATCC 49844</strain>
    </source>
</reference>
<proteinExistence type="predicted"/>
<dbReference type="RefSeq" id="WP_233725810.1">
    <property type="nucleotide sequence ID" value="NZ_JAJVCN010000001.1"/>
</dbReference>
<gene>
    <name evidence="1" type="ORF">LWC34_15770</name>
</gene>
<dbReference type="Gene3D" id="3.10.129.10">
    <property type="entry name" value="Hotdog Thioesterase"/>
    <property type="match status" value="1"/>
</dbReference>
<comment type="caution">
    <text evidence="1">The sequence shown here is derived from an EMBL/GenBank/DDBJ whole genome shotgun (WGS) entry which is preliminary data.</text>
</comment>
<dbReference type="EMBL" id="JAJVCN010000001">
    <property type="protein sequence ID" value="MCE7004282.1"/>
    <property type="molecule type" value="Genomic_DNA"/>
</dbReference>
<protein>
    <submittedName>
        <fullName evidence="1">Acyl-CoA thioesterase</fullName>
    </submittedName>
</protein>
<dbReference type="Proteomes" id="UP001521150">
    <property type="component" value="Unassembled WGS sequence"/>
</dbReference>
<evidence type="ECO:0000313" key="2">
    <source>
        <dbReference type="Proteomes" id="UP001521150"/>
    </source>
</evidence>
<evidence type="ECO:0000313" key="1">
    <source>
        <dbReference type="EMBL" id="MCE7004282.1"/>
    </source>
</evidence>
<dbReference type="CDD" id="cd00586">
    <property type="entry name" value="4HBT"/>
    <property type="match status" value="1"/>
</dbReference>
<name>A0ABS8ZA41_9PSEU</name>
<keyword evidence="2" id="KW-1185">Reference proteome</keyword>
<dbReference type="InterPro" id="IPR029069">
    <property type="entry name" value="HotDog_dom_sf"/>
</dbReference>
<dbReference type="Pfam" id="PF13279">
    <property type="entry name" value="4HBT_2"/>
    <property type="match status" value="1"/>
</dbReference>